<gene>
    <name evidence="7" type="ORF">COU96_00230</name>
</gene>
<dbReference type="PANTHER" id="PTHR30250:SF28">
    <property type="entry name" value="POLYSACCHARIDE BIOSYNTHESIS PROTEIN"/>
    <property type="match status" value="1"/>
</dbReference>
<dbReference type="PANTHER" id="PTHR30250">
    <property type="entry name" value="PST FAMILY PREDICTED COLANIC ACID TRANSPORTER"/>
    <property type="match status" value="1"/>
</dbReference>
<feature type="transmembrane region" description="Helical" evidence="6">
    <location>
        <begin position="124"/>
        <end position="144"/>
    </location>
</feature>
<dbReference type="AlphaFoldDB" id="A0A2M8L694"/>
<comment type="subcellular location">
    <subcellularLocation>
        <location evidence="1">Cell membrane</location>
        <topology evidence="1">Multi-pass membrane protein</topology>
    </subcellularLocation>
</comment>
<dbReference type="InterPro" id="IPR050833">
    <property type="entry name" value="Poly_Biosynth_Transport"/>
</dbReference>
<dbReference type="EMBL" id="PFEL01000012">
    <property type="protein sequence ID" value="PJE69351.1"/>
    <property type="molecule type" value="Genomic_DNA"/>
</dbReference>
<protein>
    <recommendedName>
        <fullName evidence="9">Polysaccharide biosynthesis protein C-terminal domain-containing protein</fullName>
    </recommendedName>
</protein>
<evidence type="ECO:0008006" key="9">
    <source>
        <dbReference type="Google" id="ProtNLM"/>
    </source>
</evidence>
<feature type="transmembrane region" description="Helical" evidence="6">
    <location>
        <begin position="156"/>
        <end position="181"/>
    </location>
</feature>
<organism evidence="7 8">
    <name type="scientific">Candidatus Shapirobacteria bacterium CG10_big_fil_rev_8_21_14_0_10_38_14</name>
    <dbReference type="NCBI Taxonomy" id="1974483"/>
    <lineage>
        <taxon>Bacteria</taxon>
        <taxon>Candidatus Shapironibacteriota</taxon>
    </lineage>
</organism>
<dbReference type="Proteomes" id="UP000229500">
    <property type="component" value="Unassembled WGS sequence"/>
</dbReference>
<accession>A0A2M8L694</accession>
<feature type="transmembrane region" description="Helical" evidence="6">
    <location>
        <begin position="372"/>
        <end position="391"/>
    </location>
</feature>
<feature type="transmembrane region" description="Helical" evidence="6">
    <location>
        <begin position="99"/>
        <end position="118"/>
    </location>
</feature>
<sequence length="426" mass="47505">MRVSIKAWLNRIFGKEISQFVGGSLVATLGSLLSGFLGYLYHLFMGRMLGPSDYGILASLLSLLYIFSVPTGTFSLVVTKFSADLGKSRQFFQKTEKKTIWFSLLFLLLFIALTPAILSFLHLGAFVPVFLIGLCLAIGLLVTFEGAILQGRLNFVPLAVGGTMGTAIKLLLGIIFVYFGLGINGAVLPMVLMAIFSYFYFQYFLRKKEAIVPKGNLSSKKLTNKEIWDYAQPIFFFTLSFALLYSVDVIFARHFLTPQEAGWYGSLSTLGKIIYFLISPLSLVLFPMASGKKSKQENSHRLFKFSFSAAIFIALFLTLAYFSFPNLILGALYGSQFLPASRFLGLFGVFLSFYSLAYFLGNFMLSQEKTKAAAFLPLLALLLQVILILFFHQSILAILKASILACGLLFISFLVYYLVNKHQEVF</sequence>
<reference evidence="8" key="1">
    <citation type="submission" date="2017-09" db="EMBL/GenBank/DDBJ databases">
        <title>Depth-based differentiation of microbial function through sediment-hosted aquifers and enrichment of novel symbionts in the deep terrestrial subsurface.</title>
        <authorList>
            <person name="Probst A.J."/>
            <person name="Ladd B."/>
            <person name="Jarett J.K."/>
            <person name="Geller-Mcgrath D.E."/>
            <person name="Sieber C.M.K."/>
            <person name="Emerson J.B."/>
            <person name="Anantharaman K."/>
            <person name="Thomas B.C."/>
            <person name="Malmstrom R."/>
            <person name="Stieglmeier M."/>
            <person name="Klingl A."/>
            <person name="Woyke T."/>
            <person name="Ryan C.M."/>
            <person name="Banfield J.F."/>
        </authorList>
    </citation>
    <scope>NUCLEOTIDE SEQUENCE [LARGE SCALE GENOMIC DNA]</scope>
</reference>
<feature type="transmembrane region" description="Helical" evidence="6">
    <location>
        <begin position="302"/>
        <end position="324"/>
    </location>
</feature>
<dbReference type="Pfam" id="PF13440">
    <property type="entry name" value="Polysacc_synt_3"/>
    <property type="match status" value="1"/>
</dbReference>
<name>A0A2M8L694_9BACT</name>
<comment type="caution">
    <text evidence="7">The sequence shown here is derived from an EMBL/GenBank/DDBJ whole genome shotgun (WGS) entry which is preliminary data.</text>
</comment>
<keyword evidence="5 6" id="KW-0472">Membrane</keyword>
<evidence type="ECO:0000256" key="4">
    <source>
        <dbReference type="ARBA" id="ARBA00022989"/>
    </source>
</evidence>
<feature type="transmembrane region" description="Helical" evidence="6">
    <location>
        <begin position="187"/>
        <end position="206"/>
    </location>
</feature>
<evidence type="ECO:0000256" key="5">
    <source>
        <dbReference type="ARBA" id="ARBA00023136"/>
    </source>
</evidence>
<feature type="transmembrane region" description="Helical" evidence="6">
    <location>
        <begin position="20"/>
        <end position="42"/>
    </location>
</feature>
<evidence type="ECO:0000256" key="1">
    <source>
        <dbReference type="ARBA" id="ARBA00004651"/>
    </source>
</evidence>
<feature type="transmembrane region" description="Helical" evidence="6">
    <location>
        <begin position="273"/>
        <end position="290"/>
    </location>
</feature>
<feature type="transmembrane region" description="Helical" evidence="6">
    <location>
        <begin position="344"/>
        <end position="365"/>
    </location>
</feature>
<keyword evidence="3 6" id="KW-0812">Transmembrane</keyword>
<feature type="transmembrane region" description="Helical" evidence="6">
    <location>
        <begin position="54"/>
        <end position="78"/>
    </location>
</feature>
<feature type="transmembrane region" description="Helical" evidence="6">
    <location>
        <begin position="227"/>
        <end position="247"/>
    </location>
</feature>
<keyword evidence="4 6" id="KW-1133">Transmembrane helix</keyword>
<evidence type="ECO:0000313" key="8">
    <source>
        <dbReference type="Proteomes" id="UP000229500"/>
    </source>
</evidence>
<keyword evidence="2" id="KW-1003">Cell membrane</keyword>
<evidence type="ECO:0000256" key="3">
    <source>
        <dbReference type="ARBA" id="ARBA00022692"/>
    </source>
</evidence>
<evidence type="ECO:0000256" key="6">
    <source>
        <dbReference type="SAM" id="Phobius"/>
    </source>
</evidence>
<feature type="transmembrane region" description="Helical" evidence="6">
    <location>
        <begin position="397"/>
        <end position="419"/>
    </location>
</feature>
<evidence type="ECO:0000256" key="2">
    <source>
        <dbReference type="ARBA" id="ARBA00022475"/>
    </source>
</evidence>
<proteinExistence type="predicted"/>
<evidence type="ECO:0000313" key="7">
    <source>
        <dbReference type="EMBL" id="PJE69351.1"/>
    </source>
</evidence>
<dbReference type="GO" id="GO:0005886">
    <property type="term" value="C:plasma membrane"/>
    <property type="evidence" value="ECO:0007669"/>
    <property type="project" value="UniProtKB-SubCell"/>
</dbReference>